<dbReference type="Pfam" id="PF03055">
    <property type="entry name" value="RPE65"/>
    <property type="match status" value="1"/>
</dbReference>
<comment type="cofactor">
    <cofactor evidence="5">
        <name>Fe(2+)</name>
        <dbReference type="ChEBI" id="CHEBI:29033"/>
    </cofactor>
    <text evidence="5">Binds 1 Fe(2+) ion per subunit.</text>
</comment>
<proteinExistence type="inferred from homology"/>
<keyword evidence="7" id="KW-1185">Reference proteome</keyword>
<evidence type="ECO:0000256" key="5">
    <source>
        <dbReference type="PIRSR" id="PIRSR604294-1"/>
    </source>
</evidence>
<dbReference type="eggNOG" id="KOG1285">
    <property type="taxonomic scope" value="Eukaryota"/>
</dbReference>
<keyword evidence="3" id="KW-0223">Dioxygenase</keyword>
<dbReference type="PANTHER" id="PTHR10543:SF37">
    <property type="entry name" value="CAROTENOID CLEAVAGE DIOXYGENASE 7, CHLOROPLASTIC"/>
    <property type="match status" value="1"/>
</dbReference>
<dbReference type="AlphaFoldDB" id="A0A022QX73"/>
<accession>A0A022QX73</accession>
<keyword evidence="3" id="KW-0560">Oxidoreductase</keyword>
<evidence type="ECO:0000256" key="4">
    <source>
        <dbReference type="ARBA" id="ARBA00023004"/>
    </source>
</evidence>
<dbReference type="EMBL" id="KI630880">
    <property type="protein sequence ID" value="EYU31923.1"/>
    <property type="molecule type" value="Genomic_DNA"/>
</dbReference>
<feature type="non-terminal residue" evidence="6">
    <location>
        <position position="436"/>
    </location>
</feature>
<protein>
    <recommendedName>
        <fullName evidence="8">Carotenoid cleavage dioxygenase 7</fullName>
    </recommendedName>
</protein>
<sequence length="436" mass="48779">MLAKACHHLLPIKLPATTSPPKLPPPTTYNPSQHTTISRAISITAPAPAPRKTVQDTNAPQDDAVTAFWDYQFLFVSQRAETAEPIPIRLVDGALPSDFPSGTYYLTGPGLFSDDHGSTVHPLDGHGYLRSFKIDGSSGKVEFMARYIETEAQAEERDPATGEWRFTHRGPFSVLKGGKMVGNTKVMKNVANTSVLQWGGRLFCLWEGGDPYEIDARTLGTLGKFNLVGDRNIPPPAEYDDGRGRLFHADFLKLAANILKPILYGVFKMSPKRLLSHYKIDVKRNRLLIMSCNAEDMLLPRSNFTFYEFDSNFKLLQSQEFSIPDHLMIHDWAFTDSQYILFGNRIKLDVAGSMAAVCGLSPMISALSLNPNKPTSPIYLLPRFPNAQPNRFRDWRIPIEAPSQMWVLHVGNAFEEREDDNGNLHIQIQASGCSYH</sequence>
<evidence type="ECO:0000256" key="3">
    <source>
        <dbReference type="ARBA" id="ARBA00022964"/>
    </source>
</evidence>
<feature type="binding site" evidence="5">
    <location>
        <position position="409"/>
    </location>
    <ligand>
        <name>Fe cation</name>
        <dbReference type="ChEBI" id="CHEBI:24875"/>
        <note>catalytic</note>
    </ligand>
</feature>
<keyword evidence="4 5" id="KW-0408">Iron</keyword>
<dbReference type="GO" id="GO:0016702">
    <property type="term" value="F:oxidoreductase activity, acting on single donors with incorporation of molecular oxygen, incorporation of two atoms of oxygen"/>
    <property type="evidence" value="ECO:0007669"/>
    <property type="project" value="InterPro"/>
</dbReference>
<dbReference type="InterPro" id="IPR004294">
    <property type="entry name" value="Carotenoid_Oase"/>
</dbReference>
<evidence type="ECO:0000256" key="1">
    <source>
        <dbReference type="ARBA" id="ARBA00006787"/>
    </source>
</evidence>
<keyword evidence="2 5" id="KW-0479">Metal-binding</keyword>
<evidence type="ECO:0000313" key="7">
    <source>
        <dbReference type="Proteomes" id="UP000030748"/>
    </source>
</evidence>
<comment type="similarity">
    <text evidence="1">Belongs to the carotenoid oxygenase family.</text>
</comment>
<name>A0A022QX73_ERYGU</name>
<dbReference type="STRING" id="4155.A0A022QX73"/>
<dbReference type="Proteomes" id="UP000030748">
    <property type="component" value="Unassembled WGS sequence"/>
</dbReference>
<feature type="binding site" evidence="5">
    <location>
        <position position="330"/>
    </location>
    <ligand>
        <name>Fe cation</name>
        <dbReference type="ChEBI" id="CHEBI:24875"/>
        <note>catalytic</note>
    </ligand>
</feature>
<gene>
    <name evidence="6" type="ORF">MIMGU_mgv1a0247152mg</name>
</gene>
<reference evidence="6 7" key="1">
    <citation type="journal article" date="2013" name="Proc. Natl. Acad. Sci. U.S.A.">
        <title>Fine-scale variation in meiotic recombination in Mimulus inferred from population shotgun sequencing.</title>
        <authorList>
            <person name="Hellsten U."/>
            <person name="Wright K.M."/>
            <person name="Jenkins J."/>
            <person name="Shu S."/>
            <person name="Yuan Y."/>
            <person name="Wessler S.R."/>
            <person name="Schmutz J."/>
            <person name="Willis J.H."/>
            <person name="Rokhsar D.S."/>
        </authorList>
    </citation>
    <scope>NUCLEOTIDE SEQUENCE [LARGE SCALE GENOMIC DNA]</scope>
    <source>
        <strain evidence="7">cv. DUN x IM62</strain>
    </source>
</reference>
<evidence type="ECO:0008006" key="8">
    <source>
        <dbReference type="Google" id="ProtNLM"/>
    </source>
</evidence>
<dbReference type="PANTHER" id="PTHR10543">
    <property type="entry name" value="BETA-CAROTENE DIOXYGENASE"/>
    <property type="match status" value="1"/>
</dbReference>
<evidence type="ECO:0000313" key="6">
    <source>
        <dbReference type="EMBL" id="EYU31923.1"/>
    </source>
</evidence>
<evidence type="ECO:0000256" key="2">
    <source>
        <dbReference type="ARBA" id="ARBA00022723"/>
    </source>
</evidence>
<organism evidence="6 7">
    <name type="scientific">Erythranthe guttata</name>
    <name type="common">Yellow monkey flower</name>
    <name type="synonym">Mimulus guttatus</name>
    <dbReference type="NCBI Taxonomy" id="4155"/>
    <lineage>
        <taxon>Eukaryota</taxon>
        <taxon>Viridiplantae</taxon>
        <taxon>Streptophyta</taxon>
        <taxon>Embryophyta</taxon>
        <taxon>Tracheophyta</taxon>
        <taxon>Spermatophyta</taxon>
        <taxon>Magnoliopsida</taxon>
        <taxon>eudicotyledons</taxon>
        <taxon>Gunneridae</taxon>
        <taxon>Pentapetalae</taxon>
        <taxon>asterids</taxon>
        <taxon>lamiids</taxon>
        <taxon>Lamiales</taxon>
        <taxon>Phrymaceae</taxon>
        <taxon>Erythranthe</taxon>
    </lineage>
</organism>
<dbReference type="GO" id="GO:0046872">
    <property type="term" value="F:metal ion binding"/>
    <property type="evidence" value="ECO:0007669"/>
    <property type="project" value="UniProtKB-KW"/>
</dbReference>